<organism evidence="1 2">
    <name type="scientific">Halomonas aestuarii</name>
    <dbReference type="NCBI Taxonomy" id="1897729"/>
    <lineage>
        <taxon>Bacteria</taxon>
        <taxon>Pseudomonadati</taxon>
        <taxon>Pseudomonadota</taxon>
        <taxon>Gammaproteobacteria</taxon>
        <taxon>Oceanospirillales</taxon>
        <taxon>Halomonadaceae</taxon>
        <taxon>Halomonas</taxon>
    </lineage>
</organism>
<reference evidence="2" key="1">
    <citation type="submission" date="2016-11" db="EMBL/GenBank/DDBJ databases">
        <title>Halolamina sediminis sp. nov., an extremely halophilic archaeon isolated from solar salt.</title>
        <authorList>
            <person name="Koh H.-W."/>
            <person name="Rani S."/>
            <person name="Park S.-J."/>
        </authorList>
    </citation>
    <scope>NUCLEOTIDE SEQUENCE [LARGE SCALE GENOMIC DNA]</scope>
    <source>
        <strain evidence="2">Hb3</strain>
    </source>
</reference>
<sequence>MSLDEGCTWWIVFDELDSWVYVGEKWLESSSSHPREVMDLYGLDCEQEHGSDLKKIDSGAD</sequence>
<gene>
    <name evidence="1" type="ORF">BOX17_12325</name>
</gene>
<evidence type="ECO:0000313" key="2">
    <source>
        <dbReference type="Proteomes" id="UP000181985"/>
    </source>
</evidence>
<proteinExistence type="predicted"/>
<dbReference type="EMBL" id="CP018139">
    <property type="protein sequence ID" value="APE31670.1"/>
    <property type="molecule type" value="Genomic_DNA"/>
</dbReference>
<evidence type="ECO:0000313" key="1">
    <source>
        <dbReference type="EMBL" id="APE31670.1"/>
    </source>
</evidence>
<accession>A0A1J0VI48</accession>
<dbReference type="AlphaFoldDB" id="A0A1J0VI48"/>
<dbReference type="Proteomes" id="UP000181985">
    <property type="component" value="Chromosome"/>
</dbReference>
<keyword evidence="2" id="KW-1185">Reference proteome</keyword>
<name>A0A1J0VI48_9GAMM</name>
<dbReference type="KEGG" id="hsi:BOX17_12325"/>
<protein>
    <submittedName>
        <fullName evidence="1">Uncharacterized protein</fullName>
    </submittedName>
</protein>